<dbReference type="RefSeq" id="WP_263341470.1">
    <property type="nucleotide sequence ID" value="NZ_JAGSYH010000007.1"/>
</dbReference>
<evidence type="ECO:0000256" key="2">
    <source>
        <dbReference type="ARBA" id="ARBA00022617"/>
    </source>
</evidence>
<gene>
    <name evidence="10" type="ORF">ACFPT7_13360</name>
</gene>
<organism evidence="10 11">
    <name type="scientific">Acidicapsa dinghuensis</name>
    <dbReference type="NCBI Taxonomy" id="2218256"/>
    <lineage>
        <taxon>Bacteria</taxon>
        <taxon>Pseudomonadati</taxon>
        <taxon>Acidobacteriota</taxon>
        <taxon>Terriglobia</taxon>
        <taxon>Terriglobales</taxon>
        <taxon>Acidobacteriaceae</taxon>
        <taxon>Acidicapsa</taxon>
    </lineage>
</organism>
<dbReference type="Pfam" id="PF00034">
    <property type="entry name" value="Cytochrom_C"/>
    <property type="match status" value="1"/>
</dbReference>
<keyword evidence="2 6" id="KW-0349">Heme</keyword>
<dbReference type="Gene3D" id="1.10.760.10">
    <property type="entry name" value="Cytochrome c-like domain"/>
    <property type="match status" value="1"/>
</dbReference>
<dbReference type="InterPro" id="IPR011041">
    <property type="entry name" value="Quinoprot_gluc/sorb_DH_b-prop"/>
</dbReference>
<evidence type="ECO:0000256" key="8">
    <source>
        <dbReference type="SAM" id="SignalP"/>
    </source>
</evidence>
<proteinExistence type="predicted"/>
<dbReference type="PANTHER" id="PTHR19328">
    <property type="entry name" value="HEDGEHOG-INTERACTING PROTEIN"/>
    <property type="match status" value="1"/>
</dbReference>
<evidence type="ECO:0000313" key="10">
    <source>
        <dbReference type="EMBL" id="MFC5863286.1"/>
    </source>
</evidence>
<feature type="signal peptide" evidence="8">
    <location>
        <begin position="1"/>
        <end position="20"/>
    </location>
</feature>
<dbReference type="InterPro" id="IPR011042">
    <property type="entry name" value="6-blade_b-propeller_TolB-like"/>
</dbReference>
<evidence type="ECO:0000256" key="4">
    <source>
        <dbReference type="ARBA" id="ARBA00022982"/>
    </source>
</evidence>
<evidence type="ECO:0000256" key="3">
    <source>
        <dbReference type="ARBA" id="ARBA00022723"/>
    </source>
</evidence>
<feature type="domain" description="Cytochrome c" evidence="9">
    <location>
        <begin position="433"/>
        <end position="518"/>
    </location>
</feature>
<dbReference type="EMBL" id="JBHSPH010000004">
    <property type="protein sequence ID" value="MFC5863286.1"/>
    <property type="molecule type" value="Genomic_DNA"/>
</dbReference>
<dbReference type="InterPro" id="IPR009056">
    <property type="entry name" value="Cyt_c-like_dom"/>
</dbReference>
<keyword evidence="5 6" id="KW-0408">Iron</keyword>
<feature type="chain" id="PRO_5045181559" evidence="8">
    <location>
        <begin position="21"/>
        <end position="521"/>
    </location>
</feature>
<dbReference type="Proteomes" id="UP001596091">
    <property type="component" value="Unassembled WGS sequence"/>
</dbReference>
<dbReference type="PANTHER" id="PTHR19328:SF75">
    <property type="entry name" value="ALDOSE SUGAR DEHYDROGENASE YLII"/>
    <property type="match status" value="1"/>
</dbReference>
<dbReference type="Pfam" id="PF07995">
    <property type="entry name" value="GSDH"/>
    <property type="match status" value="2"/>
</dbReference>
<protein>
    <submittedName>
        <fullName evidence="10">PQQ-dependent sugar dehydrogenase</fullName>
    </submittedName>
</protein>
<keyword evidence="8" id="KW-0732">Signal</keyword>
<keyword evidence="1" id="KW-0813">Transport</keyword>
<evidence type="ECO:0000313" key="11">
    <source>
        <dbReference type="Proteomes" id="UP001596091"/>
    </source>
</evidence>
<dbReference type="InterPro" id="IPR008168">
    <property type="entry name" value="Cyt_C_IC"/>
</dbReference>
<evidence type="ECO:0000259" key="9">
    <source>
        <dbReference type="PROSITE" id="PS51007"/>
    </source>
</evidence>
<accession>A0ABW1EG86</accession>
<dbReference type="SUPFAM" id="SSF50952">
    <property type="entry name" value="Soluble quinoprotein glucose dehydrogenase"/>
    <property type="match status" value="1"/>
</dbReference>
<evidence type="ECO:0000256" key="7">
    <source>
        <dbReference type="SAM" id="MobiDB-lite"/>
    </source>
</evidence>
<dbReference type="PROSITE" id="PS51007">
    <property type="entry name" value="CYTC"/>
    <property type="match status" value="1"/>
</dbReference>
<evidence type="ECO:0000256" key="6">
    <source>
        <dbReference type="PROSITE-ProRule" id="PRU00433"/>
    </source>
</evidence>
<keyword evidence="4" id="KW-0249">Electron transport</keyword>
<reference evidence="11" key="1">
    <citation type="journal article" date="2019" name="Int. J. Syst. Evol. Microbiol.">
        <title>The Global Catalogue of Microorganisms (GCM) 10K type strain sequencing project: providing services to taxonomists for standard genome sequencing and annotation.</title>
        <authorList>
            <consortium name="The Broad Institute Genomics Platform"/>
            <consortium name="The Broad Institute Genome Sequencing Center for Infectious Disease"/>
            <person name="Wu L."/>
            <person name="Ma J."/>
        </authorList>
    </citation>
    <scope>NUCLEOTIDE SEQUENCE [LARGE SCALE GENOMIC DNA]</scope>
    <source>
        <strain evidence="11">JCM 4087</strain>
    </source>
</reference>
<dbReference type="PRINTS" id="PR00605">
    <property type="entry name" value="CYTCHROMECIC"/>
</dbReference>
<sequence length="521" mass="55300">MKHFAIAGLCLAMASSAALAQVNAGEQKSDPNLPFTVTQITTLKLPWRIAFLPDGRMLITEKVGGLELVTQQGAQTPVANVPAVLWRGQGGMLGVYLSPHYAEDHNIYLTYSEPGEPGGSSLALARAELKIGNGTASLENLKVIWRDGERGEGGQFGAAVAFSPDGKYLYLSSGDRQRMTPAQDPNQPLGKILRLTLDGKPAPGNPMAGKVGAATVPVIDPPEDTEKAKTQPVIRTYSFPGPNLTPSETWASGFRTPYGLAFAPDGRLWELEHGPRGGDELNLIKPGKNYGWPLVSYGHNYNGVPIPSPETRPDLTEPVIYWVPVIAPGNLMFYKGSMFRQWDGSAIASGLASKALIRIVFDGKGGARTAERWDVGHRVRDIEVAPDGALWMIEDANPGGLFRITPLGMAVSAPMAAASAQPATPAAAAPSGSDSDHAKSIIANNNCLLCHRVGKEGGDIGPSLNGVGTRRTEEQIRAAILTPPAKTSTGTANPMPPMKGKLSDEDLNALVNYLRSLPAQP</sequence>
<keyword evidence="11" id="KW-1185">Reference proteome</keyword>
<comment type="caution">
    <text evidence="10">The sequence shown here is derived from an EMBL/GenBank/DDBJ whole genome shotgun (WGS) entry which is preliminary data.</text>
</comment>
<dbReference type="SUPFAM" id="SSF46626">
    <property type="entry name" value="Cytochrome c"/>
    <property type="match status" value="1"/>
</dbReference>
<evidence type="ECO:0000256" key="1">
    <source>
        <dbReference type="ARBA" id="ARBA00022448"/>
    </source>
</evidence>
<dbReference type="InterPro" id="IPR036909">
    <property type="entry name" value="Cyt_c-like_dom_sf"/>
</dbReference>
<dbReference type="Gene3D" id="2.120.10.30">
    <property type="entry name" value="TolB, C-terminal domain"/>
    <property type="match status" value="1"/>
</dbReference>
<keyword evidence="3 6" id="KW-0479">Metal-binding</keyword>
<dbReference type="InterPro" id="IPR012938">
    <property type="entry name" value="Glc/Sorbosone_DH"/>
</dbReference>
<name>A0ABW1EG86_9BACT</name>
<evidence type="ECO:0000256" key="5">
    <source>
        <dbReference type="ARBA" id="ARBA00023004"/>
    </source>
</evidence>
<feature type="region of interest" description="Disordered" evidence="7">
    <location>
        <begin position="484"/>
        <end position="503"/>
    </location>
</feature>